<evidence type="ECO:0000259" key="2">
    <source>
        <dbReference type="Pfam" id="PF03629"/>
    </source>
</evidence>
<dbReference type="RefSeq" id="WP_058258580.1">
    <property type="nucleotide sequence ID" value="NZ_DUPS01000052.1"/>
</dbReference>
<sequence>MKYLAWHGIKNNGDPSWPGKVNSMVEDLKKDLNLGDIPFIAGEMLYSGMCSGHNVLVNQLPSVVKNCYVVSAEGLVGDPGDGLWGLHFDHDSQVTLGIRYAEKMKEALGW</sequence>
<dbReference type="GO" id="GO:0016787">
    <property type="term" value="F:hydrolase activity"/>
    <property type="evidence" value="ECO:0007669"/>
    <property type="project" value="UniProtKB-KW"/>
</dbReference>
<organism evidence="3 4">
    <name type="scientific">Herbinix luporum</name>
    <dbReference type="NCBI Taxonomy" id="1679721"/>
    <lineage>
        <taxon>Bacteria</taxon>
        <taxon>Bacillati</taxon>
        <taxon>Bacillota</taxon>
        <taxon>Clostridia</taxon>
        <taxon>Lachnospirales</taxon>
        <taxon>Lachnospiraceae</taxon>
        <taxon>Herbinix</taxon>
    </lineage>
</organism>
<gene>
    <name evidence="3" type="ORF">SD1D_1777</name>
</gene>
<evidence type="ECO:0000313" key="3">
    <source>
        <dbReference type="EMBL" id="CUH93322.1"/>
    </source>
</evidence>
<reference evidence="4" key="1">
    <citation type="submission" date="2015-09" db="EMBL/GenBank/DDBJ databases">
        <authorList>
            <person name="Wibberg D."/>
        </authorList>
    </citation>
    <scope>NUCLEOTIDE SEQUENCE [LARGE SCALE GENOMIC DNA]</scope>
    <source>
        <strain evidence="4">SD1D</strain>
    </source>
</reference>
<dbReference type="Gene3D" id="3.40.50.1110">
    <property type="entry name" value="SGNH hydrolase"/>
    <property type="match status" value="1"/>
</dbReference>
<dbReference type="OrthoDB" id="9795554at2"/>
<proteinExistence type="predicted"/>
<dbReference type="Proteomes" id="UP000196053">
    <property type="component" value="Chromosome I"/>
</dbReference>
<keyword evidence="4" id="KW-1185">Reference proteome</keyword>
<evidence type="ECO:0000256" key="1">
    <source>
        <dbReference type="ARBA" id="ARBA00022801"/>
    </source>
</evidence>
<dbReference type="AlphaFoldDB" id="A0A0K8J7L9"/>
<dbReference type="Pfam" id="PF03629">
    <property type="entry name" value="SASA"/>
    <property type="match status" value="1"/>
</dbReference>
<accession>A0A0K8J7L9</accession>
<dbReference type="EMBL" id="LN879430">
    <property type="protein sequence ID" value="CUH93322.1"/>
    <property type="molecule type" value="Genomic_DNA"/>
</dbReference>
<evidence type="ECO:0000313" key="4">
    <source>
        <dbReference type="Proteomes" id="UP000196053"/>
    </source>
</evidence>
<feature type="domain" description="Sialate O-acetylesterase" evidence="2">
    <location>
        <begin position="13"/>
        <end position="105"/>
    </location>
</feature>
<keyword evidence="1" id="KW-0378">Hydrolase</keyword>
<dbReference type="SUPFAM" id="SSF52266">
    <property type="entry name" value="SGNH hydrolase"/>
    <property type="match status" value="1"/>
</dbReference>
<protein>
    <recommendedName>
        <fullName evidence="2">Sialate O-acetylesterase domain-containing protein</fullName>
    </recommendedName>
</protein>
<dbReference type="InterPro" id="IPR036514">
    <property type="entry name" value="SGNH_hydro_sf"/>
</dbReference>
<dbReference type="KEGG" id="hsd:SD1D_1777"/>
<name>A0A0K8J7L9_9FIRM</name>
<dbReference type="InterPro" id="IPR005181">
    <property type="entry name" value="SASA"/>
</dbReference>